<sequence>MSCWPKMKGCPSARHLQYCRTGGRDKGEEVIGVTEASRSVLP</sequence>
<gene>
    <name evidence="1" type="ORF">EYF80_063635</name>
</gene>
<organism evidence="1 2">
    <name type="scientific">Liparis tanakae</name>
    <name type="common">Tanaka's snailfish</name>
    <dbReference type="NCBI Taxonomy" id="230148"/>
    <lineage>
        <taxon>Eukaryota</taxon>
        <taxon>Metazoa</taxon>
        <taxon>Chordata</taxon>
        <taxon>Craniata</taxon>
        <taxon>Vertebrata</taxon>
        <taxon>Euteleostomi</taxon>
        <taxon>Actinopterygii</taxon>
        <taxon>Neopterygii</taxon>
        <taxon>Teleostei</taxon>
        <taxon>Neoteleostei</taxon>
        <taxon>Acanthomorphata</taxon>
        <taxon>Eupercaria</taxon>
        <taxon>Perciformes</taxon>
        <taxon>Cottioidei</taxon>
        <taxon>Cottales</taxon>
        <taxon>Liparidae</taxon>
        <taxon>Liparis</taxon>
    </lineage>
</organism>
<dbReference type="Proteomes" id="UP000314294">
    <property type="component" value="Unassembled WGS sequence"/>
</dbReference>
<evidence type="ECO:0000313" key="2">
    <source>
        <dbReference type="Proteomes" id="UP000314294"/>
    </source>
</evidence>
<comment type="caution">
    <text evidence="1">The sequence shown here is derived from an EMBL/GenBank/DDBJ whole genome shotgun (WGS) entry which is preliminary data.</text>
</comment>
<protein>
    <submittedName>
        <fullName evidence="1">Uncharacterized protein</fullName>
    </submittedName>
</protein>
<dbReference type="EMBL" id="SRLO01010694">
    <property type="protein sequence ID" value="TNN26227.1"/>
    <property type="molecule type" value="Genomic_DNA"/>
</dbReference>
<accession>A0A4Z2EBG5</accession>
<dbReference type="AlphaFoldDB" id="A0A4Z2EBG5"/>
<keyword evidence="2" id="KW-1185">Reference proteome</keyword>
<proteinExistence type="predicted"/>
<name>A0A4Z2EBG5_9TELE</name>
<reference evidence="1 2" key="1">
    <citation type="submission" date="2019-03" db="EMBL/GenBank/DDBJ databases">
        <title>First draft genome of Liparis tanakae, snailfish: a comprehensive survey of snailfish specific genes.</title>
        <authorList>
            <person name="Kim W."/>
            <person name="Song I."/>
            <person name="Jeong J.-H."/>
            <person name="Kim D."/>
            <person name="Kim S."/>
            <person name="Ryu S."/>
            <person name="Song J.Y."/>
            <person name="Lee S.K."/>
        </authorList>
    </citation>
    <scope>NUCLEOTIDE SEQUENCE [LARGE SCALE GENOMIC DNA]</scope>
    <source>
        <tissue evidence="1">Muscle</tissue>
    </source>
</reference>
<evidence type="ECO:0000313" key="1">
    <source>
        <dbReference type="EMBL" id="TNN26227.1"/>
    </source>
</evidence>